<name>T1JXK4_TETUR</name>
<dbReference type="HOGENOM" id="CLU_3421516_0_0_1"/>
<protein>
    <submittedName>
        <fullName evidence="1">Uncharacterized protein</fullName>
    </submittedName>
</protein>
<evidence type="ECO:0000313" key="1">
    <source>
        <dbReference type="EnsemblMetazoa" id="tetur02g12270.1"/>
    </source>
</evidence>
<sequence>MVNWLTNVIACQMIKKIIFNSVCD</sequence>
<dbReference type="EMBL" id="CAEY01000829">
    <property type="status" value="NOT_ANNOTATED_CDS"/>
    <property type="molecule type" value="Genomic_DNA"/>
</dbReference>
<accession>T1JXK4</accession>
<reference evidence="1" key="2">
    <citation type="submission" date="2015-06" db="UniProtKB">
        <authorList>
            <consortium name="EnsemblMetazoa"/>
        </authorList>
    </citation>
    <scope>IDENTIFICATION</scope>
</reference>
<reference evidence="2" key="1">
    <citation type="submission" date="2011-08" db="EMBL/GenBank/DDBJ databases">
        <authorList>
            <person name="Rombauts S."/>
        </authorList>
    </citation>
    <scope>NUCLEOTIDE SEQUENCE</scope>
    <source>
        <strain evidence="2">London</strain>
    </source>
</reference>
<proteinExistence type="predicted"/>
<dbReference type="Proteomes" id="UP000015104">
    <property type="component" value="Unassembled WGS sequence"/>
</dbReference>
<keyword evidence="2" id="KW-1185">Reference proteome</keyword>
<evidence type="ECO:0000313" key="2">
    <source>
        <dbReference type="Proteomes" id="UP000015104"/>
    </source>
</evidence>
<dbReference type="EnsemblMetazoa" id="tetur02g12270.1">
    <property type="protein sequence ID" value="tetur02g12270.1"/>
    <property type="gene ID" value="tetur02g12270"/>
</dbReference>
<organism evidence="1 2">
    <name type="scientific">Tetranychus urticae</name>
    <name type="common">Two-spotted spider mite</name>
    <dbReference type="NCBI Taxonomy" id="32264"/>
    <lineage>
        <taxon>Eukaryota</taxon>
        <taxon>Metazoa</taxon>
        <taxon>Ecdysozoa</taxon>
        <taxon>Arthropoda</taxon>
        <taxon>Chelicerata</taxon>
        <taxon>Arachnida</taxon>
        <taxon>Acari</taxon>
        <taxon>Acariformes</taxon>
        <taxon>Trombidiformes</taxon>
        <taxon>Prostigmata</taxon>
        <taxon>Eleutherengona</taxon>
        <taxon>Raphignathae</taxon>
        <taxon>Tetranychoidea</taxon>
        <taxon>Tetranychidae</taxon>
        <taxon>Tetranychus</taxon>
    </lineage>
</organism>
<dbReference type="AlphaFoldDB" id="T1JXK4"/>